<comment type="function">
    <text evidence="4 5">This protein binds to 23S rRNA in the presence of protein L20.</text>
</comment>
<comment type="subunit">
    <text evidence="4">Part of the 50S ribosomal subunit. Contacts protein L20.</text>
</comment>
<dbReference type="PANTHER" id="PTHR21349">
    <property type="entry name" value="50S RIBOSOMAL PROTEIN L21"/>
    <property type="match status" value="1"/>
</dbReference>
<keyword evidence="4 5" id="KW-0699">rRNA-binding</keyword>
<keyword evidence="7" id="KW-1185">Reference proteome</keyword>
<evidence type="ECO:0000256" key="4">
    <source>
        <dbReference type="HAMAP-Rule" id="MF_01363"/>
    </source>
</evidence>
<dbReference type="InterPro" id="IPR001787">
    <property type="entry name" value="Ribosomal_bL21"/>
</dbReference>
<evidence type="ECO:0000256" key="2">
    <source>
        <dbReference type="ARBA" id="ARBA00022980"/>
    </source>
</evidence>
<dbReference type="InterPro" id="IPR036164">
    <property type="entry name" value="bL21-like_sf"/>
</dbReference>
<dbReference type="Proteomes" id="UP001595607">
    <property type="component" value="Unassembled WGS sequence"/>
</dbReference>
<evidence type="ECO:0000313" key="6">
    <source>
        <dbReference type="EMBL" id="MFC3301831.1"/>
    </source>
</evidence>
<dbReference type="HAMAP" id="MF_01363">
    <property type="entry name" value="Ribosomal_bL21"/>
    <property type="match status" value="1"/>
</dbReference>
<keyword evidence="2 4" id="KW-0689">Ribosomal protein</keyword>
<dbReference type="NCBIfam" id="TIGR00061">
    <property type="entry name" value="L21"/>
    <property type="match status" value="1"/>
</dbReference>
<dbReference type="GO" id="GO:0005840">
    <property type="term" value="C:ribosome"/>
    <property type="evidence" value="ECO:0007669"/>
    <property type="project" value="UniProtKB-KW"/>
</dbReference>
<evidence type="ECO:0000256" key="5">
    <source>
        <dbReference type="RuleBase" id="RU000562"/>
    </source>
</evidence>
<gene>
    <name evidence="4 6" type="primary">rplU</name>
    <name evidence="6" type="ORF">ACFONP_03720</name>
</gene>
<dbReference type="InterPro" id="IPR028909">
    <property type="entry name" value="bL21-like"/>
</dbReference>
<dbReference type="Pfam" id="PF00829">
    <property type="entry name" value="Ribosomal_L21p"/>
    <property type="match status" value="1"/>
</dbReference>
<protein>
    <recommendedName>
        <fullName evidence="4">Large ribosomal subunit protein bL21</fullName>
    </recommendedName>
</protein>
<comment type="similarity">
    <text evidence="1 4 5">Belongs to the bacterial ribosomal protein bL21 family.</text>
</comment>
<keyword evidence="4 5" id="KW-0694">RNA-binding</keyword>
<dbReference type="EMBL" id="JBHRVA010000002">
    <property type="protein sequence ID" value="MFC3301831.1"/>
    <property type="molecule type" value="Genomic_DNA"/>
</dbReference>
<proteinExistence type="inferred from homology"/>
<dbReference type="PANTHER" id="PTHR21349:SF0">
    <property type="entry name" value="LARGE RIBOSOMAL SUBUNIT PROTEIN BL21M"/>
    <property type="match status" value="1"/>
</dbReference>
<dbReference type="SUPFAM" id="SSF141091">
    <property type="entry name" value="L21p-like"/>
    <property type="match status" value="1"/>
</dbReference>
<dbReference type="RefSeq" id="WP_189573581.1">
    <property type="nucleotide sequence ID" value="NZ_BMXU01000001.1"/>
</dbReference>
<keyword evidence="3 4" id="KW-0687">Ribonucleoprotein</keyword>
<evidence type="ECO:0000313" key="7">
    <source>
        <dbReference type="Proteomes" id="UP001595607"/>
    </source>
</evidence>
<comment type="caution">
    <text evidence="6">The sequence shown here is derived from an EMBL/GenBank/DDBJ whole genome shotgun (WGS) entry which is preliminary data.</text>
</comment>
<sequence length="103" mass="11480">MSYAVIKTGGKQYRVKAGDVIAVEKLAGEAGDKIKLDQVLMVGGDKVKIGAPLVDGASVEAEILEQMRDKKIIVFKKRRRQNYRRKKGHRQELTTLKINSINA</sequence>
<evidence type="ECO:0000256" key="1">
    <source>
        <dbReference type="ARBA" id="ARBA00008563"/>
    </source>
</evidence>
<name>A0ABV7M8X3_9PROT</name>
<reference evidence="7" key="1">
    <citation type="journal article" date="2019" name="Int. J. Syst. Evol. Microbiol.">
        <title>The Global Catalogue of Microorganisms (GCM) 10K type strain sequencing project: providing services to taxonomists for standard genome sequencing and annotation.</title>
        <authorList>
            <consortium name="The Broad Institute Genomics Platform"/>
            <consortium name="The Broad Institute Genome Sequencing Center for Infectious Disease"/>
            <person name="Wu L."/>
            <person name="Ma J."/>
        </authorList>
    </citation>
    <scope>NUCLEOTIDE SEQUENCE [LARGE SCALE GENOMIC DNA]</scope>
    <source>
        <strain evidence="7">KCTC 22245</strain>
    </source>
</reference>
<organism evidence="6 7">
    <name type="scientific">Parvularcula lutaonensis</name>
    <dbReference type="NCBI Taxonomy" id="491923"/>
    <lineage>
        <taxon>Bacteria</taxon>
        <taxon>Pseudomonadati</taxon>
        <taxon>Pseudomonadota</taxon>
        <taxon>Alphaproteobacteria</taxon>
        <taxon>Parvularculales</taxon>
        <taxon>Parvularculaceae</taxon>
        <taxon>Parvularcula</taxon>
    </lineage>
</organism>
<evidence type="ECO:0000256" key="3">
    <source>
        <dbReference type="ARBA" id="ARBA00023274"/>
    </source>
</evidence>
<accession>A0ABV7M8X3</accession>